<sequence>MTTLVPMHRTRTVLALLLPRLRRPMRRTPAAPPESVPHGPTGDGPGAPDVWLAGLRLGG</sequence>
<dbReference type="AlphaFoldDB" id="A0AB39S0I6"/>
<dbReference type="RefSeq" id="WP_369255638.1">
    <property type="nucleotide sequence ID" value="NZ_CP163440.1"/>
</dbReference>
<protein>
    <submittedName>
        <fullName evidence="2">Uncharacterized protein</fullName>
    </submittedName>
</protein>
<name>A0AB39S0I6_9ACTN</name>
<organism evidence="2">
    <name type="scientific">Streptomyces sp. R35</name>
    <dbReference type="NCBI Taxonomy" id="3238630"/>
    <lineage>
        <taxon>Bacteria</taxon>
        <taxon>Bacillati</taxon>
        <taxon>Actinomycetota</taxon>
        <taxon>Actinomycetes</taxon>
        <taxon>Kitasatosporales</taxon>
        <taxon>Streptomycetaceae</taxon>
        <taxon>Streptomyces</taxon>
    </lineage>
</organism>
<dbReference type="EMBL" id="CP163440">
    <property type="protein sequence ID" value="XDQ60376.1"/>
    <property type="molecule type" value="Genomic_DNA"/>
</dbReference>
<feature type="region of interest" description="Disordered" evidence="1">
    <location>
        <begin position="24"/>
        <end position="59"/>
    </location>
</feature>
<evidence type="ECO:0000313" key="2">
    <source>
        <dbReference type="EMBL" id="XDQ60376.1"/>
    </source>
</evidence>
<proteinExistence type="predicted"/>
<accession>A0AB39S0I6</accession>
<reference evidence="2" key="1">
    <citation type="submission" date="2024-07" db="EMBL/GenBank/DDBJ databases">
        <authorList>
            <person name="Yu S.T."/>
        </authorList>
    </citation>
    <scope>NUCLEOTIDE SEQUENCE</scope>
    <source>
        <strain evidence="2">R35</strain>
    </source>
</reference>
<evidence type="ECO:0000256" key="1">
    <source>
        <dbReference type="SAM" id="MobiDB-lite"/>
    </source>
</evidence>
<gene>
    <name evidence="2" type="ORF">AB5J50_06165</name>
</gene>